<feature type="region of interest" description="Disordered" evidence="1">
    <location>
        <begin position="1"/>
        <end position="39"/>
    </location>
</feature>
<gene>
    <name evidence="2" type="ORF">U9M48_031644</name>
</gene>
<evidence type="ECO:0000313" key="2">
    <source>
        <dbReference type="EMBL" id="WVZ84637.1"/>
    </source>
</evidence>
<proteinExistence type="predicted"/>
<keyword evidence="3" id="KW-1185">Reference proteome</keyword>
<dbReference type="Proteomes" id="UP001341281">
    <property type="component" value="Chromosome 07"/>
</dbReference>
<feature type="compositionally biased region" description="Basic and acidic residues" evidence="1">
    <location>
        <begin position="96"/>
        <end position="109"/>
    </location>
</feature>
<feature type="compositionally biased region" description="Polar residues" evidence="1">
    <location>
        <begin position="18"/>
        <end position="29"/>
    </location>
</feature>
<dbReference type="EMBL" id="CP144751">
    <property type="protein sequence ID" value="WVZ84637.1"/>
    <property type="molecule type" value="Genomic_DNA"/>
</dbReference>
<sequence>MHSTYPMAWTPENAGRPIQSTCTSPNPSRSIIKPFPTPIPSVRRHQAKALCFSPIQTKPPQLERTEEKLDATTCYDAVNREPGLHPLLRRSAQPRLHRDPRSGEDLGRP</sequence>
<evidence type="ECO:0000256" key="1">
    <source>
        <dbReference type="SAM" id="MobiDB-lite"/>
    </source>
</evidence>
<organism evidence="2 3">
    <name type="scientific">Paspalum notatum var. saurae</name>
    <dbReference type="NCBI Taxonomy" id="547442"/>
    <lineage>
        <taxon>Eukaryota</taxon>
        <taxon>Viridiplantae</taxon>
        <taxon>Streptophyta</taxon>
        <taxon>Embryophyta</taxon>
        <taxon>Tracheophyta</taxon>
        <taxon>Spermatophyta</taxon>
        <taxon>Magnoliopsida</taxon>
        <taxon>Liliopsida</taxon>
        <taxon>Poales</taxon>
        <taxon>Poaceae</taxon>
        <taxon>PACMAD clade</taxon>
        <taxon>Panicoideae</taxon>
        <taxon>Andropogonodae</taxon>
        <taxon>Paspaleae</taxon>
        <taxon>Paspalinae</taxon>
        <taxon>Paspalum</taxon>
    </lineage>
</organism>
<evidence type="ECO:0000313" key="3">
    <source>
        <dbReference type="Proteomes" id="UP001341281"/>
    </source>
</evidence>
<dbReference type="AlphaFoldDB" id="A0AAQ3U677"/>
<accession>A0AAQ3U677</accession>
<reference evidence="2 3" key="1">
    <citation type="submission" date="2024-02" db="EMBL/GenBank/DDBJ databases">
        <title>High-quality chromosome-scale genome assembly of Pensacola bahiagrass (Paspalum notatum Flugge var. saurae).</title>
        <authorList>
            <person name="Vega J.M."/>
            <person name="Podio M."/>
            <person name="Orjuela J."/>
            <person name="Siena L.A."/>
            <person name="Pessino S.C."/>
            <person name="Combes M.C."/>
            <person name="Mariac C."/>
            <person name="Albertini E."/>
            <person name="Pupilli F."/>
            <person name="Ortiz J.P.A."/>
            <person name="Leblanc O."/>
        </authorList>
    </citation>
    <scope>NUCLEOTIDE SEQUENCE [LARGE SCALE GENOMIC DNA]</scope>
    <source>
        <strain evidence="2">R1</strain>
        <tissue evidence="2">Leaf</tissue>
    </source>
</reference>
<name>A0AAQ3U677_PASNO</name>
<protein>
    <submittedName>
        <fullName evidence="2">Uncharacterized protein</fullName>
    </submittedName>
</protein>
<feature type="region of interest" description="Disordered" evidence="1">
    <location>
        <begin position="81"/>
        <end position="109"/>
    </location>
</feature>